<comment type="catalytic activity">
    <reaction evidence="6">
        <text>L-threonyl-[protein] + ATP = O-phospho-L-threonyl-[protein] + ADP + H(+)</text>
        <dbReference type="Rhea" id="RHEA:46608"/>
        <dbReference type="Rhea" id="RHEA-COMP:11060"/>
        <dbReference type="Rhea" id="RHEA-COMP:11605"/>
        <dbReference type="ChEBI" id="CHEBI:15378"/>
        <dbReference type="ChEBI" id="CHEBI:30013"/>
        <dbReference type="ChEBI" id="CHEBI:30616"/>
        <dbReference type="ChEBI" id="CHEBI:61977"/>
        <dbReference type="ChEBI" id="CHEBI:456216"/>
        <dbReference type="EC" id="2.7.11.24"/>
    </reaction>
</comment>
<evidence type="ECO:0000256" key="3">
    <source>
        <dbReference type="ARBA" id="ARBA00022741"/>
    </source>
</evidence>
<comment type="similarity">
    <text evidence="1">Belongs to the protein kinase superfamily. CMGC Ser/Thr protein kinase family. MAP kinase subfamily.</text>
</comment>
<name>A0ABQ8HGV1_9ROSI</name>
<protein>
    <recommendedName>
        <fullName evidence="10">Protein kinase domain-containing protein</fullName>
    </recommendedName>
</protein>
<dbReference type="SUPFAM" id="SSF56112">
    <property type="entry name" value="Protein kinase-like (PK-like)"/>
    <property type="match status" value="1"/>
</dbReference>
<dbReference type="PROSITE" id="PS00107">
    <property type="entry name" value="PROTEIN_KINASE_ATP"/>
    <property type="match status" value="1"/>
</dbReference>
<sequence length="404" mass="45932">MEKYQLLNQVGAGSFGRVWKAFNKHSGEVVAIKMLREKFHSWEECLSLEEIKSLKILRHPNIVLLKEVIRTRDSSLFFVFEYMEGSLLQVMRSRLCCFSENEVRHWCFQVLKGLCYMHEKGYFHRDLKPENLLVFKDLIKIGDMGSAKEINSSQPCTDNVTTRINVPDQIFKICNVLGSPTIDSWLEGLVLARGLNYQFPQSPGVNLSLLMPSASENAISLIKSLCSWDPRKRPTASEALRHPFFHSCYDIPLSLSLRASVSTTTIEESTQLKGDSSKISPLDLNNVIAIRKLISWRRWREIKVFADLQASEYISRIHSRKMKSGQWKTSTGANGRFSIWNLQHIQLSTDSLLAKASTVSNSSLDGKKAKRGLVINVTLVQVKLEALEWKHRKEAVVVVVSCSD</sequence>
<keyword evidence="2" id="KW-0808">Transferase</keyword>
<keyword evidence="5 8" id="KW-0067">ATP-binding</keyword>
<evidence type="ECO:0000313" key="11">
    <source>
        <dbReference type="EMBL" id="KAH7557839.1"/>
    </source>
</evidence>
<evidence type="ECO:0000256" key="6">
    <source>
        <dbReference type="ARBA" id="ARBA00047592"/>
    </source>
</evidence>
<dbReference type="Proteomes" id="UP000827721">
    <property type="component" value="Unassembled WGS sequence"/>
</dbReference>
<dbReference type="InterPro" id="IPR011009">
    <property type="entry name" value="Kinase-like_dom_sf"/>
</dbReference>
<feature type="domain" description="Protein kinase" evidence="10">
    <location>
        <begin position="4"/>
        <end position="245"/>
    </location>
</feature>
<feature type="binding site" evidence="8">
    <location>
        <position position="33"/>
    </location>
    <ligand>
        <name>ATP</name>
        <dbReference type="ChEBI" id="CHEBI:30616"/>
    </ligand>
</feature>
<keyword evidence="3 8" id="KW-0547">Nucleotide-binding</keyword>
<reference evidence="11 12" key="1">
    <citation type="submission" date="2021-02" db="EMBL/GenBank/DDBJ databases">
        <title>Plant Genome Project.</title>
        <authorList>
            <person name="Zhang R.-G."/>
        </authorList>
    </citation>
    <scope>NUCLEOTIDE SEQUENCE [LARGE SCALE GENOMIC DNA]</scope>
    <source>
        <tissue evidence="11">Leaves</tissue>
    </source>
</reference>
<dbReference type="EMBL" id="JAFEMO010000011">
    <property type="protein sequence ID" value="KAH7557839.1"/>
    <property type="molecule type" value="Genomic_DNA"/>
</dbReference>
<gene>
    <name evidence="11" type="ORF">JRO89_XS11G0227500</name>
</gene>
<evidence type="ECO:0000259" key="10">
    <source>
        <dbReference type="PROSITE" id="PS50011"/>
    </source>
</evidence>
<evidence type="ECO:0000256" key="7">
    <source>
        <dbReference type="ARBA" id="ARBA00048312"/>
    </source>
</evidence>
<organism evidence="11 12">
    <name type="scientific">Xanthoceras sorbifolium</name>
    <dbReference type="NCBI Taxonomy" id="99658"/>
    <lineage>
        <taxon>Eukaryota</taxon>
        <taxon>Viridiplantae</taxon>
        <taxon>Streptophyta</taxon>
        <taxon>Embryophyta</taxon>
        <taxon>Tracheophyta</taxon>
        <taxon>Spermatophyta</taxon>
        <taxon>Magnoliopsida</taxon>
        <taxon>eudicotyledons</taxon>
        <taxon>Gunneridae</taxon>
        <taxon>Pentapetalae</taxon>
        <taxon>rosids</taxon>
        <taxon>malvids</taxon>
        <taxon>Sapindales</taxon>
        <taxon>Sapindaceae</taxon>
        <taxon>Xanthoceroideae</taxon>
        <taxon>Xanthoceras</taxon>
    </lineage>
</organism>
<comment type="catalytic activity">
    <reaction evidence="7">
        <text>L-seryl-[protein] + ATP = O-phospho-L-seryl-[protein] + ADP + H(+)</text>
        <dbReference type="Rhea" id="RHEA:17989"/>
        <dbReference type="Rhea" id="RHEA-COMP:9863"/>
        <dbReference type="Rhea" id="RHEA-COMP:11604"/>
        <dbReference type="ChEBI" id="CHEBI:15378"/>
        <dbReference type="ChEBI" id="CHEBI:29999"/>
        <dbReference type="ChEBI" id="CHEBI:30616"/>
        <dbReference type="ChEBI" id="CHEBI:83421"/>
        <dbReference type="ChEBI" id="CHEBI:456216"/>
        <dbReference type="EC" id="2.7.11.24"/>
    </reaction>
</comment>
<dbReference type="InterPro" id="IPR017441">
    <property type="entry name" value="Protein_kinase_ATP_BS"/>
</dbReference>
<evidence type="ECO:0000256" key="9">
    <source>
        <dbReference type="RuleBase" id="RU000304"/>
    </source>
</evidence>
<dbReference type="PROSITE" id="PS00108">
    <property type="entry name" value="PROTEIN_KINASE_ST"/>
    <property type="match status" value="1"/>
</dbReference>
<keyword evidence="4" id="KW-0418">Kinase</keyword>
<evidence type="ECO:0000313" key="12">
    <source>
        <dbReference type="Proteomes" id="UP000827721"/>
    </source>
</evidence>
<dbReference type="SMART" id="SM00220">
    <property type="entry name" value="S_TKc"/>
    <property type="match status" value="1"/>
</dbReference>
<accession>A0ABQ8HGV1</accession>
<evidence type="ECO:0000256" key="4">
    <source>
        <dbReference type="ARBA" id="ARBA00022777"/>
    </source>
</evidence>
<evidence type="ECO:0000256" key="2">
    <source>
        <dbReference type="ARBA" id="ARBA00022679"/>
    </source>
</evidence>
<dbReference type="PROSITE" id="PS50011">
    <property type="entry name" value="PROTEIN_KINASE_DOM"/>
    <property type="match status" value="1"/>
</dbReference>
<dbReference type="Pfam" id="PF00069">
    <property type="entry name" value="Pkinase"/>
    <property type="match status" value="1"/>
</dbReference>
<evidence type="ECO:0000256" key="8">
    <source>
        <dbReference type="PROSITE-ProRule" id="PRU10141"/>
    </source>
</evidence>
<keyword evidence="12" id="KW-1185">Reference proteome</keyword>
<proteinExistence type="inferred from homology"/>
<dbReference type="InterPro" id="IPR050117">
    <property type="entry name" value="MAPK"/>
</dbReference>
<comment type="caution">
    <text evidence="11">The sequence shown here is derived from an EMBL/GenBank/DDBJ whole genome shotgun (WGS) entry which is preliminary data.</text>
</comment>
<keyword evidence="9" id="KW-0723">Serine/threonine-protein kinase</keyword>
<dbReference type="Gene3D" id="1.10.510.10">
    <property type="entry name" value="Transferase(Phosphotransferase) domain 1"/>
    <property type="match status" value="2"/>
</dbReference>
<dbReference type="InterPro" id="IPR008271">
    <property type="entry name" value="Ser/Thr_kinase_AS"/>
</dbReference>
<evidence type="ECO:0000256" key="1">
    <source>
        <dbReference type="ARBA" id="ARBA00008832"/>
    </source>
</evidence>
<dbReference type="InterPro" id="IPR000719">
    <property type="entry name" value="Prot_kinase_dom"/>
</dbReference>
<evidence type="ECO:0000256" key="5">
    <source>
        <dbReference type="ARBA" id="ARBA00022840"/>
    </source>
</evidence>
<dbReference type="Gene3D" id="3.30.200.20">
    <property type="entry name" value="Phosphorylase Kinase, domain 1"/>
    <property type="match status" value="1"/>
</dbReference>
<dbReference type="PANTHER" id="PTHR24055">
    <property type="entry name" value="MITOGEN-ACTIVATED PROTEIN KINASE"/>
    <property type="match status" value="1"/>
</dbReference>